<name>A0A0F9S3P6_9ZZZZ</name>
<proteinExistence type="predicted"/>
<accession>A0A0F9S3P6</accession>
<evidence type="ECO:0000313" key="1">
    <source>
        <dbReference type="EMBL" id="KKN56857.1"/>
    </source>
</evidence>
<organism evidence="1">
    <name type="scientific">marine sediment metagenome</name>
    <dbReference type="NCBI Taxonomy" id="412755"/>
    <lineage>
        <taxon>unclassified sequences</taxon>
        <taxon>metagenomes</taxon>
        <taxon>ecological metagenomes</taxon>
    </lineage>
</organism>
<reference evidence="1" key="1">
    <citation type="journal article" date="2015" name="Nature">
        <title>Complex archaea that bridge the gap between prokaryotes and eukaryotes.</title>
        <authorList>
            <person name="Spang A."/>
            <person name="Saw J.H."/>
            <person name="Jorgensen S.L."/>
            <person name="Zaremba-Niedzwiedzka K."/>
            <person name="Martijn J."/>
            <person name="Lind A.E."/>
            <person name="van Eijk R."/>
            <person name="Schleper C."/>
            <person name="Guy L."/>
            <person name="Ettema T.J."/>
        </authorList>
    </citation>
    <scope>NUCLEOTIDE SEQUENCE</scope>
</reference>
<sequence>MSRTVLWRLLRLAVRAGDKEEAEEVCRRLGYTRPDTIRRLLETIHQQEVRR</sequence>
<dbReference type="AlphaFoldDB" id="A0A0F9S3P6"/>
<gene>
    <name evidence="1" type="ORF">LCGC14_0567820</name>
</gene>
<protein>
    <submittedName>
        <fullName evidence="1">Uncharacterized protein</fullName>
    </submittedName>
</protein>
<comment type="caution">
    <text evidence="1">The sequence shown here is derived from an EMBL/GenBank/DDBJ whole genome shotgun (WGS) entry which is preliminary data.</text>
</comment>
<dbReference type="EMBL" id="LAZR01000828">
    <property type="protein sequence ID" value="KKN56857.1"/>
    <property type="molecule type" value="Genomic_DNA"/>
</dbReference>